<feature type="domain" description="Glycoside hydrolase family 65 C-terminal" evidence="2">
    <location>
        <begin position="663"/>
        <end position="721"/>
    </location>
</feature>
<name>A0A0G3ELE8_9BACT</name>
<proteinExistence type="predicted"/>
<dbReference type="SUPFAM" id="SSF48208">
    <property type="entry name" value="Six-hairpin glycosidases"/>
    <property type="match status" value="1"/>
</dbReference>
<dbReference type="GO" id="GO:0005975">
    <property type="term" value="P:carbohydrate metabolic process"/>
    <property type="evidence" value="ECO:0007669"/>
    <property type="project" value="InterPro"/>
</dbReference>
<dbReference type="InterPro" id="IPR012341">
    <property type="entry name" value="6hp_glycosidase-like_sf"/>
</dbReference>
<dbReference type="SUPFAM" id="SSF49299">
    <property type="entry name" value="PKD domain"/>
    <property type="match status" value="1"/>
</dbReference>
<reference evidence="4" key="1">
    <citation type="submission" date="2015-02" db="EMBL/GenBank/DDBJ databases">
        <title>Description and complete genome sequence of the first cultured representative of the subdivision 5 of the Verrucomicrobia phylum.</title>
        <authorList>
            <person name="Spring S."/>
            <person name="Bunk B."/>
            <person name="Sproer C."/>
            <person name="Klenk H.-P."/>
        </authorList>
    </citation>
    <scope>NUCLEOTIDE SEQUENCE [LARGE SCALE GENOMIC DNA]</scope>
    <source>
        <strain evidence="4">L21-Fru-AB</strain>
    </source>
</reference>
<dbReference type="InterPro" id="IPR005194">
    <property type="entry name" value="Glyco_hydro_65_C"/>
</dbReference>
<dbReference type="OrthoDB" id="504962at2"/>
<accession>A0A0G3ELE8</accession>
<dbReference type="InterPro" id="IPR008928">
    <property type="entry name" value="6-hairpin_glycosidase_sf"/>
</dbReference>
<evidence type="ECO:0000259" key="2">
    <source>
        <dbReference type="Pfam" id="PF03633"/>
    </source>
</evidence>
<evidence type="ECO:0000313" key="3">
    <source>
        <dbReference type="EMBL" id="AKJ65600.1"/>
    </source>
</evidence>
<evidence type="ECO:0000313" key="4">
    <source>
        <dbReference type="Proteomes" id="UP000035268"/>
    </source>
</evidence>
<evidence type="ECO:0000256" key="1">
    <source>
        <dbReference type="SAM" id="SignalP"/>
    </source>
</evidence>
<sequence length="730" mass="80994" precursor="true">MACSGFMKTGVWGAVALLLVAAGGTCGAEFAVRHDHGGEYHYYIFDFGDGTETPTTLVEESYTGYAAHEFAAPGSYAVRARSISMSGSRSGWKTVSNHTARSVSAPPPVLHPASSVSGNGGRIETLRTLRFRSGEAYPFAHAGVLFPGTRRIDELRLLPVEGASFPSELRVQYCMDRGRTWHTVPRYDLGPYPDPEGRTVILPMHGLAAQGVRILCPRLPGGRAALELEVRGGSRLPFECDGGEAFNAALNNLWLVYGSSANEIHLKGDPWWESRRPLAGGVLAFPVAEWSEWAALQVSWTGLHKERERLGRVLRDTKMDPDGFVWASEADPRHLFHTRHAVNNPTYILALHRYHSWTAEPDFWGREDANTGETILHKARRAMRHCLEDLRGEEGLLVITYPGNDGTAEGHASNYWDGWRFGWKSAYANIFFHASLRAMADIERWNGNDEAAARCEALAATVRKRAGELFWDDEKGRFIGWIDKDGRRHDYGFTFVNIPAIAYGLATPEQSKRIMSWLTGERIIEGDTAKGADLYHWRFAAVPNTVDAGAGDPPYYWEDWGGQLTVGPGGSVPYGGNVQNGGAIFYLSYYDLMARLHQRGPDAALRFFKQILAEFEKDELRRDPASLKNGMAGILGVIGPFPESGNVPMFYLYGLMGLDPSPEALRVRPRLPSGWDRAAAGGIHYAGRRCRIICDRGAEEVEILRRDDGSLRITVPADRVTNIRREKMLP</sequence>
<dbReference type="KEGG" id="vbl:L21SP4_02374"/>
<dbReference type="Proteomes" id="UP000035268">
    <property type="component" value="Chromosome"/>
</dbReference>
<dbReference type="STRING" id="1307763.L21SP4_02374"/>
<dbReference type="Gene3D" id="1.50.10.10">
    <property type="match status" value="1"/>
</dbReference>
<dbReference type="RefSeq" id="WP_160300824.1">
    <property type="nucleotide sequence ID" value="NZ_CP010904.1"/>
</dbReference>
<dbReference type="InterPro" id="IPR035986">
    <property type="entry name" value="PKD_dom_sf"/>
</dbReference>
<reference evidence="3 4" key="2">
    <citation type="journal article" date="2016" name="ISME J.">
        <title>Characterization of the first cultured representative of Verrucomicrobia subdivision 5 indicates the proposal of a novel phylum.</title>
        <authorList>
            <person name="Spring S."/>
            <person name="Bunk B."/>
            <person name="Sproer C."/>
            <person name="Schumann P."/>
            <person name="Rohde M."/>
            <person name="Tindall B.J."/>
            <person name="Klenk H.P."/>
        </authorList>
    </citation>
    <scope>NUCLEOTIDE SEQUENCE [LARGE SCALE GENOMIC DNA]</scope>
    <source>
        <strain evidence="3 4">L21-Fru-AB</strain>
    </source>
</reference>
<protein>
    <recommendedName>
        <fullName evidence="2">Glycoside hydrolase family 65 C-terminal domain-containing protein</fullName>
    </recommendedName>
</protein>
<dbReference type="AlphaFoldDB" id="A0A0G3ELE8"/>
<keyword evidence="4" id="KW-1185">Reference proteome</keyword>
<dbReference type="Pfam" id="PF03633">
    <property type="entry name" value="Glyco_hydro_65C"/>
    <property type="match status" value="1"/>
</dbReference>
<feature type="chain" id="PRO_5005184069" description="Glycoside hydrolase family 65 C-terminal domain-containing protein" evidence="1">
    <location>
        <begin position="28"/>
        <end position="730"/>
    </location>
</feature>
<keyword evidence="1" id="KW-0732">Signal</keyword>
<organism evidence="3 4">
    <name type="scientific">Kiritimatiella glycovorans</name>
    <dbReference type="NCBI Taxonomy" id="1307763"/>
    <lineage>
        <taxon>Bacteria</taxon>
        <taxon>Pseudomonadati</taxon>
        <taxon>Kiritimatiellota</taxon>
        <taxon>Kiritimatiellia</taxon>
        <taxon>Kiritimatiellales</taxon>
        <taxon>Kiritimatiellaceae</taxon>
        <taxon>Kiritimatiella</taxon>
    </lineage>
</organism>
<gene>
    <name evidence="3" type="ORF">L21SP4_02374</name>
</gene>
<dbReference type="EMBL" id="CP010904">
    <property type="protein sequence ID" value="AKJ65600.1"/>
    <property type="molecule type" value="Genomic_DNA"/>
</dbReference>
<feature type="signal peptide" evidence="1">
    <location>
        <begin position="1"/>
        <end position="27"/>
    </location>
</feature>